<dbReference type="GO" id="GO:0016874">
    <property type="term" value="F:ligase activity"/>
    <property type="evidence" value="ECO:0007669"/>
    <property type="project" value="UniProtKB-KW"/>
</dbReference>
<dbReference type="EMBL" id="LHPG02000027">
    <property type="protein sequence ID" value="PRW05951.1"/>
    <property type="molecule type" value="Genomic_DNA"/>
</dbReference>
<protein>
    <submittedName>
        <fullName evidence="2">ATP-dependent DNA ligase isoform B</fullName>
    </submittedName>
</protein>
<dbReference type="AlphaFoldDB" id="A0A2P6TBN6"/>
<accession>A0A2P6TBN6</accession>
<name>A0A2P6TBN6_CHLSO</name>
<dbReference type="OrthoDB" id="521654at2759"/>
<feature type="transmembrane region" description="Helical" evidence="1">
    <location>
        <begin position="30"/>
        <end position="52"/>
    </location>
</feature>
<evidence type="ECO:0000313" key="2">
    <source>
        <dbReference type="EMBL" id="PRW05951.1"/>
    </source>
</evidence>
<dbReference type="STRING" id="3076.A0A2P6TBN6"/>
<dbReference type="Proteomes" id="UP000239899">
    <property type="component" value="Unassembled WGS sequence"/>
</dbReference>
<organism evidence="2 3">
    <name type="scientific">Chlorella sorokiniana</name>
    <name type="common">Freshwater green alga</name>
    <dbReference type="NCBI Taxonomy" id="3076"/>
    <lineage>
        <taxon>Eukaryota</taxon>
        <taxon>Viridiplantae</taxon>
        <taxon>Chlorophyta</taxon>
        <taxon>core chlorophytes</taxon>
        <taxon>Trebouxiophyceae</taxon>
        <taxon>Chlorellales</taxon>
        <taxon>Chlorellaceae</taxon>
        <taxon>Chlorella clade</taxon>
        <taxon>Chlorella</taxon>
    </lineage>
</organism>
<keyword evidence="3" id="KW-1185">Reference proteome</keyword>
<proteinExistence type="predicted"/>
<comment type="caution">
    <text evidence="2">The sequence shown here is derived from an EMBL/GenBank/DDBJ whole genome shotgun (WGS) entry which is preliminary data.</text>
</comment>
<evidence type="ECO:0000256" key="1">
    <source>
        <dbReference type="SAM" id="Phobius"/>
    </source>
</evidence>
<evidence type="ECO:0000313" key="3">
    <source>
        <dbReference type="Proteomes" id="UP000239899"/>
    </source>
</evidence>
<keyword evidence="2" id="KW-0436">Ligase</keyword>
<keyword evidence="1" id="KW-0812">Transmembrane</keyword>
<keyword evidence="1" id="KW-0472">Membrane</keyword>
<reference evidence="2 3" key="1">
    <citation type="journal article" date="2018" name="Plant J.">
        <title>Genome sequences of Chlorella sorokiniana UTEX 1602 and Micractinium conductrix SAG 241.80: implications to maltose excretion by a green alga.</title>
        <authorList>
            <person name="Arriola M.B."/>
            <person name="Velmurugan N."/>
            <person name="Zhang Y."/>
            <person name="Plunkett M.H."/>
            <person name="Hondzo H."/>
            <person name="Barney B.M."/>
        </authorList>
    </citation>
    <scope>NUCLEOTIDE SEQUENCE [LARGE SCALE GENOMIC DNA]</scope>
    <source>
        <strain evidence="3">UTEX 1602</strain>
    </source>
</reference>
<keyword evidence="1" id="KW-1133">Transmembrane helix</keyword>
<gene>
    <name evidence="2" type="ORF">C2E21_9404</name>
</gene>
<sequence>MASFLGQPYMGPSKVPHADPEFFKVYFAGAHVYFAGAHLAVAMLTLNGRFLGTEPRPRRFNREYVLSCCDEAAKRREALRGQVPRTWIKGKPRATDHSWEKMFDAHLHWKRWTQERMGPWYSPS</sequence>